<dbReference type="Proteomes" id="UP000016935">
    <property type="component" value="Unassembled WGS sequence"/>
</dbReference>
<dbReference type="OrthoDB" id="3798150at2759"/>
<proteinExistence type="predicted"/>
<feature type="region of interest" description="Disordered" evidence="1">
    <location>
        <begin position="462"/>
        <end position="486"/>
    </location>
</feature>
<feature type="compositionally biased region" description="Low complexity" evidence="1">
    <location>
        <begin position="663"/>
        <end position="677"/>
    </location>
</feature>
<dbReference type="EMBL" id="KB908814">
    <property type="protein sequence ID" value="EOA84087.1"/>
    <property type="molecule type" value="Genomic_DNA"/>
</dbReference>
<evidence type="ECO:0000313" key="2">
    <source>
        <dbReference type="EMBL" id="EOA84087.1"/>
    </source>
</evidence>
<feature type="compositionally biased region" description="Polar residues" evidence="1">
    <location>
        <begin position="244"/>
        <end position="253"/>
    </location>
</feature>
<reference evidence="2 3" key="2">
    <citation type="journal article" date="2013" name="PLoS Genet.">
        <title>Comparative genome structure, secondary metabolite, and effector coding capacity across Cochliobolus pathogens.</title>
        <authorList>
            <person name="Condon B.J."/>
            <person name="Leng Y."/>
            <person name="Wu D."/>
            <person name="Bushley K.E."/>
            <person name="Ohm R.A."/>
            <person name="Otillar R."/>
            <person name="Martin J."/>
            <person name="Schackwitz W."/>
            <person name="Grimwood J."/>
            <person name="MohdZainudin N."/>
            <person name="Xue C."/>
            <person name="Wang R."/>
            <person name="Manning V.A."/>
            <person name="Dhillon B."/>
            <person name="Tu Z.J."/>
            <person name="Steffenson B.J."/>
            <person name="Salamov A."/>
            <person name="Sun H."/>
            <person name="Lowry S."/>
            <person name="LaButti K."/>
            <person name="Han J."/>
            <person name="Copeland A."/>
            <person name="Lindquist E."/>
            <person name="Barry K."/>
            <person name="Schmutz J."/>
            <person name="Baker S.E."/>
            <person name="Ciuffetti L.M."/>
            <person name="Grigoriev I.V."/>
            <person name="Zhong S."/>
            <person name="Turgeon B.G."/>
        </authorList>
    </citation>
    <scope>NUCLEOTIDE SEQUENCE [LARGE SCALE GENOMIC DNA]</scope>
    <source>
        <strain evidence="3">28A</strain>
    </source>
</reference>
<dbReference type="RefSeq" id="XP_008028105.1">
    <property type="nucleotide sequence ID" value="XM_008029914.1"/>
</dbReference>
<feature type="compositionally biased region" description="Basic residues" evidence="1">
    <location>
        <begin position="692"/>
        <end position="703"/>
    </location>
</feature>
<sequence>MLPAGNSLLPERLQETAPVTAARIETEGARLKYFKRRIAWPKQQPRSPEDRPPSTATPGYSDSDEFPAIRIAYYFAGYILSTDKASAETIAFVGIIQQVRTGIHEAKTLYLSATVSNFLDTYPSKRAWIKESLYVAQRTLNDIGMELDSAWVNDEDSGTAASKRKLEWVLKNQKRLLKKHQQLNQCHAQLTGAIHVMQTAELCGKPGVVAHEAIYEAPVRPWVPHDEKDVLRGPYSRQKHRISHNSPSISNLTLPPEADKYDAETISVNLAPVELAGCMPSDLPDNQEMQAFLSPQAYNEGFPASPGLLRRQRASTDYVRPAVRREIRARASIDIAAPSWELADTPLGRHDSTASADATIGVPIIARRYRATSIDITRHTERQRSLPLGLPRLRSQPSLLDDLADFVHPSMESENLQGEMLITSPTGSVPSISITSTPTMGHALPVATETIAKYDLVTESTLQSTKDSEEGVTTPEIIGQNQEYSSPEVAVDSQTCESFLSKRTNLAGIDCTPAPMYQHCWPSSASLSSGSPATLTLFEDDEPVLRPSSQRPSRRTAKRTSLASSNLSIATSPSPTTSTIFELDAQPPATPLAFDRLKNNENTNPTPFSQPSSTIVVENAYFSSQRILPNPKEITADLHDEAVLSVLRRRLKKHVPTHTLALESGLPSLPSTSSSGENWEQPAGNTTMSSQAKRRAAQARRMHLAFGKDDDNQR</sequence>
<feature type="region of interest" description="Disordered" evidence="1">
    <location>
        <begin position="531"/>
        <end position="577"/>
    </location>
</feature>
<reference evidence="2 3" key="1">
    <citation type="journal article" date="2012" name="PLoS Pathog.">
        <title>Diverse lifestyles and strategies of plant pathogenesis encoded in the genomes of eighteen Dothideomycetes fungi.</title>
        <authorList>
            <person name="Ohm R.A."/>
            <person name="Feau N."/>
            <person name="Henrissat B."/>
            <person name="Schoch C.L."/>
            <person name="Horwitz B.A."/>
            <person name="Barry K.W."/>
            <person name="Condon B.J."/>
            <person name="Copeland A.C."/>
            <person name="Dhillon B."/>
            <person name="Glaser F."/>
            <person name="Hesse C.N."/>
            <person name="Kosti I."/>
            <person name="LaButti K."/>
            <person name="Lindquist E.A."/>
            <person name="Lucas S."/>
            <person name="Salamov A.A."/>
            <person name="Bradshaw R.E."/>
            <person name="Ciuffetti L."/>
            <person name="Hamelin R.C."/>
            <person name="Kema G.H.J."/>
            <person name="Lawrence C."/>
            <person name="Scott J.A."/>
            <person name="Spatafora J.W."/>
            <person name="Turgeon B.G."/>
            <person name="de Wit P.J.G.M."/>
            <person name="Zhong S."/>
            <person name="Goodwin S.B."/>
            <person name="Grigoriev I.V."/>
        </authorList>
    </citation>
    <scope>NUCLEOTIDE SEQUENCE [LARGE SCALE GENOMIC DNA]</scope>
    <source>
        <strain evidence="3">28A</strain>
    </source>
</reference>
<name>R0K729_EXST2</name>
<dbReference type="HOGENOM" id="CLU_386926_0_0_1"/>
<protein>
    <submittedName>
        <fullName evidence="2">Uncharacterized protein</fullName>
    </submittedName>
</protein>
<evidence type="ECO:0000313" key="3">
    <source>
        <dbReference type="Proteomes" id="UP000016935"/>
    </source>
</evidence>
<evidence type="ECO:0000256" key="1">
    <source>
        <dbReference type="SAM" id="MobiDB-lite"/>
    </source>
</evidence>
<accession>R0K729</accession>
<dbReference type="AlphaFoldDB" id="R0K729"/>
<keyword evidence="3" id="KW-1185">Reference proteome</keyword>
<feature type="region of interest" description="Disordered" evidence="1">
    <location>
        <begin position="42"/>
        <end position="62"/>
    </location>
</feature>
<dbReference type="eggNOG" id="ENOG502SZVI">
    <property type="taxonomic scope" value="Eukaryota"/>
</dbReference>
<feature type="region of interest" description="Disordered" evidence="1">
    <location>
        <begin position="662"/>
        <end position="714"/>
    </location>
</feature>
<feature type="region of interest" description="Disordered" evidence="1">
    <location>
        <begin position="235"/>
        <end position="255"/>
    </location>
</feature>
<gene>
    <name evidence="2" type="ORF">SETTUDRAFT_33092</name>
</gene>
<dbReference type="GeneID" id="19403733"/>
<feature type="compositionally biased region" description="Low complexity" evidence="1">
    <location>
        <begin position="568"/>
        <end position="577"/>
    </location>
</feature>
<organism evidence="2 3">
    <name type="scientific">Exserohilum turcicum (strain 28A)</name>
    <name type="common">Northern leaf blight fungus</name>
    <name type="synonym">Setosphaeria turcica</name>
    <dbReference type="NCBI Taxonomy" id="671987"/>
    <lineage>
        <taxon>Eukaryota</taxon>
        <taxon>Fungi</taxon>
        <taxon>Dikarya</taxon>
        <taxon>Ascomycota</taxon>
        <taxon>Pezizomycotina</taxon>
        <taxon>Dothideomycetes</taxon>
        <taxon>Pleosporomycetidae</taxon>
        <taxon>Pleosporales</taxon>
        <taxon>Pleosporineae</taxon>
        <taxon>Pleosporaceae</taxon>
        <taxon>Exserohilum</taxon>
    </lineage>
</organism>